<gene>
    <name evidence="3" type="ORF">EKO23_07590</name>
</gene>
<proteinExistence type="predicted"/>
<feature type="region of interest" description="Disordered" evidence="1">
    <location>
        <begin position="228"/>
        <end position="282"/>
    </location>
</feature>
<feature type="transmembrane region" description="Helical" evidence="2">
    <location>
        <begin position="35"/>
        <end position="65"/>
    </location>
</feature>
<feature type="compositionally biased region" description="Pro residues" evidence="1">
    <location>
        <begin position="255"/>
        <end position="282"/>
    </location>
</feature>
<feature type="transmembrane region" description="Helical" evidence="2">
    <location>
        <begin position="293"/>
        <end position="316"/>
    </location>
</feature>
<evidence type="ECO:0000313" key="4">
    <source>
        <dbReference type="Proteomes" id="UP000295198"/>
    </source>
</evidence>
<evidence type="ECO:0000313" key="3">
    <source>
        <dbReference type="EMBL" id="RYP86831.1"/>
    </source>
</evidence>
<reference evidence="3 4" key="1">
    <citation type="submission" date="2019-01" db="EMBL/GenBank/DDBJ databases">
        <title>Nocardioides guangzhouensis sp. nov., an actinobacterium isolated from soil.</title>
        <authorList>
            <person name="Fu Y."/>
            <person name="Cai Y."/>
            <person name="Lin Z."/>
            <person name="Chen P."/>
        </authorList>
    </citation>
    <scope>NUCLEOTIDE SEQUENCE [LARGE SCALE GENOMIC DNA]</scope>
    <source>
        <strain evidence="3 4">130</strain>
    </source>
</reference>
<name>A0A4Q4ZH68_9ACTN</name>
<dbReference type="InterPro" id="IPR025498">
    <property type="entry name" value="DUF4389"/>
</dbReference>
<feature type="transmembrane region" description="Helical" evidence="2">
    <location>
        <begin position="160"/>
        <end position="179"/>
    </location>
</feature>
<accession>A0A4Q4ZH68</accession>
<evidence type="ECO:0000256" key="2">
    <source>
        <dbReference type="SAM" id="Phobius"/>
    </source>
</evidence>
<sequence length="524" mass="55283">MSAHPVGTAPVPAYPVRVDARLDDHLSRWLWLVKWLLAIPHFLVLALLWIAFVVLSAIALVAILFTGRYPRGIFDFNVGVLRWTWRVSYYTYGGLGTDQYPPFTLEERPDYPAHLEIAYPDHLSRGLVLVKWWLLAIPHYLVLGLVLGGGVYAASHDERSGGTGLLGLLVLVAAVVLLFTGRYPGGIFDFVLGLNRWWLRVAAYAGLMTDAYPPFRIDLGGTDPGTAVLAAPPAPAPPGPTMPAAGPPAGGAPPVTAPSGPPLAPPPGQPPTAPYAGPPVAPRTPSRWNAGRIIAVIIGSLLAMTSVGLLLGGLGLRVTDSVLRDEHGYLMSSTESYGSPGHAVVSDRIELGNGFVATDLPRRWLGTVTVVARSQTPAEVFVGIAHTDDVEAYLSGVERTLVTDPSGDNGDPETAYVPGGPPPAAPGQLPIWVASAQGSGQQTLTWEPQQGDWTVVVMNADGSTPVQARVAVGAELPVLGDIALWLLGAGFVVGLLAVVVIVLAVPRTPRTATPQDVGTYEGPR</sequence>
<dbReference type="EMBL" id="SDKM01000009">
    <property type="protein sequence ID" value="RYP86831.1"/>
    <property type="molecule type" value="Genomic_DNA"/>
</dbReference>
<feature type="compositionally biased region" description="Pro residues" evidence="1">
    <location>
        <begin position="232"/>
        <end position="241"/>
    </location>
</feature>
<feature type="transmembrane region" description="Helical" evidence="2">
    <location>
        <begin position="482"/>
        <end position="505"/>
    </location>
</feature>
<dbReference type="RefSeq" id="WP_134716043.1">
    <property type="nucleotide sequence ID" value="NZ_SDKM01000009.1"/>
</dbReference>
<keyword evidence="2" id="KW-1133">Transmembrane helix</keyword>
<protein>
    <submittedName>
        <fullName evidence="3">DUF4389 domain-containing protein</fullName>
    </submittedName>
</protein>
<keyword evidence="2" id="KW-0472">Membrane</keyword>
<dbReference type="AlphaFoldDB" id="A0A4Q4ZH68"/>
<dbReference type="Pfam" id="PF14333">
    <property type="entry name" value="DUF4389"/>
    <property type="match status" value="2"/>
</dbReference>
<dbReference type="OrthoDB" id="156718at2"/>
<feature type="transmembrane region" description="Helical" evidence="2">
    <location>
        <begin position="132"/>
        <end position="154"/>
    </location>
</feature>
<comment type="caution">
    <text evidence="3">The sequence shown here is derived from an EMBL/GenBank/DDBJ whole genome shotgun (WGS) entry which is preliminary data.</text>
</comment>
<keyword evidence="4" id="KW-1185">Reference proteome</keyword>
<organism evidence="3 4">
    <name type="scientific">Nocardioides guangzhouensis</name>
    <dbReference type="NCBI Taxonomy" id="2497878"/>
    <lineage>
        <taxon>Bacteria</taxon>
        <taxon>Bacillati</taxon>
        <taxon>Actinomycetota</taxon>
        <taxon>Actinomycetes</taxon>
        <taxon>Propionibacteriales</taxon>
        <taxon>Nocardioidaceae</taxon>
        <taxon>Nocardioides</taxon>
    </lineage>
</organism>
<keyword evidence="2" id="KW-0812">Transmembrane</keyword>
<evidence type="ECO:0000256" key="1">
    <source>
        <dbReference type="SAM" id="MobiDB-lite"/>
    </source>
</evidence>
<dbReference type="Proteomes" id="UP000295198">
    <property type="component" value="Unassembled WGS sequence"/>
</dbReference>